<accession>A0A1R1PNL9</accession>
<dbReference type="EMBL" id="LSSK01000637">
    <property type="protein sequence ID" value="OMH82566.1"/>
    <property type="molecule type" value="Genomic_DNA"/>
</dbReference>
<protein>
    <submittedName>
        <fullName evidence="1">Uncharacterized protein</fullName>
    </submittedName>
</protein>
<evidence type="ECO:0000313" key="2">
    <source>
        <dbReference type="Proteomes" id="UP000188320"/>
    </source>
</evidence>
<organism evidence="1 2">
    <name type="scientific">Zancudomyces culisetae</name>
    <name type="common">Gut fungus</name>
    <name type="synonym">Smittium culisetae</name>
    <dbReference type="NCBI Taxonomy" id="1213189"/>
    <lineage>
        <taxon>Eukaryota</taxon>
        <taxon>Fungi</taxon>
        <taxon>Fungi incertae sedis</taxon>
        <taxon>Zoopagomycota</taxon>
        <taxon>Kickxellomycotina</taxon>
        <taxon>Harpellomycetes</taxon>
        <taxon>Harpellales</taxon>
        <taxon>Legeriomycetaceae</taxon>
        <taxon>Zancudomyces</taxon>
    </lineage>
</organism>
<comment type="caution">
    <text evidence="1">The sequence shown here is derived from an EMBL/GenBank/DDBJ whole genome shotgun (WGS) entry which is preliminary data.</text>
</comment>
<gene>
    <name evidence="1" type="ORF">AX774_g3954</name>
</gene>
<reference evidence="2" key="1">
    <citation type="submission" date="2017-01" db="EMBL/GenBank/DDBJ databases">
        <authorList>
            <person name="Wang Y."/>
            <person name="White M."/>
            <person name="Kvist S."/>
            <person name="Moncalvo J.-M."/>
        </authorList>
    </citation>
    <scope>NUCLEOTIDE SEQUENCE [LARGE SCALE GENOMIC DNA]</scope>
    <source>
        <strain evidence="2">COL-18-3</strain>
    </source>
</reference>
<dbReference type="AlphaFoldDB" id="A0A1R1PNL9"/>
<name>A0A1R1PNL9_ZANCU</name>
<dbReference type="Proteomes" id="UP000188320">
    <property type="component" value="Unassembled WGS sequence"/>
</dbReference>
<sequence length="146" mass="17128">MATEPETEPHVSIELHNEKIYMCENKSSAGFYNNHDYNSVRGIVHVNIKRKTEFETFFVELVKIVTIFSVKATDRRWASCRTRGRRTFVSVQYTSANIFAIYSTNKVMYGRVRAKGDILKEEWHSDGWWESTYRAVRIVRGVYGYV</sequence>
<evidence type="ECO:0000313" key="1">
    <source>
        <dbReference type="EMBL" id="OMH82566.1"/>
    </source>
</evidence>
<keyword evidence="2" id="KW-1185">Reference proteome</keyword>
<proteinExistence type="predicted"/>